<dbReference type="FunFam" id="1.20.200.10:FF:000001">
    <property type="entry name" value="Fumarate hydratase, mitochondrial"/>
    <property type="match status" value="1"/>
</dbReference>
<dbReference type="HAMAP" id="MF_00743">
    <property type="entry name" value="FumaraseC"/>
    <property type="match status" value="1"/>
</dbReference>
<dbReference type="Pfam" id="PF10415">
    <property type="entry name" value="FumaraseC_C"/>
    <property type="match status" value="1"/>
</dbReference>
<dbReference type="Gene3D" id="1.10.40.30">
    <property type="entry name" value="Fumarase/aspartase (C-terminal domain)"/>
    <property type="match status" value="1"/>
</dbReference>
<dbReference type="PANTHER" id="PTHR11444">
    <property type="entry name" value="ASPARTATEAMMONIA/ARGININOSUCCINATE/ADENYLOSUCCINATE LYASE"/>
    <property type="match status" value="1"/>
</dbReference>
<feature type="domain" description="Fumarate lyase N-terminal" evidence="4">
    <location>
        <begin position="54"/>
        <end position="385"/>
    </location>
</feature>
<name>A0AAV4RVF0_9ARAC</name>
<dbReference type="Gene3D" id="1.20.200.10">
    <property type="entry name" value="Fumarase/aspartase (Central domain)"/>
    <property type="match status" value="1"/>
</dbReference>
<feature type="domain" description="Fumarase C C-terminal" evidence="5">
    <location>
        <begin position="451"/>
        <end position="503"/>
    </location>
</feature>
<dbReference type="AlphaFoldDB" id="A0AAV4RVF0"/>
<proteinExistence type="inferred from homology"/>
<evidence type="ECO:0000256" key="1">
    <source>
        <dbReference type="ARBA" id="ARBA00009084"/>
    </source>
</evidence>
<dbReference type="GO" id="GO:0004333">
    <property type="term" value="F:fumarate hydratase activity"/>
    <property type="evidence" value="ECO:0007669"/>
    <property type="project" value="UniProtKB-EC"/>
</dbReference>
<evidence type="ECO:0000313" key="7">
    <source>
        <dbReference type="Proteomes" id="UP001054837"/>
    </source>
</evidence>
<organism evidence="6 7">
    <name type="scientific">Caerostris darwini</name>
    <dbReference type="NCBI Taxonomy" id="1538125"/>
    <lineage>
        <taxon>Eukaryota</taxon>
        <taxon>Metazoa</taxon>
        <taxon>Ecdysozoa</taxon>
        <taxon>Arthropoda</taxon>
        <taxon>Chelicerata</taxon>
        <taxon>Arachnida</taxon>
        <taxon>Araneae</taxon>
        <taxon>Araneomorphae</taxon>
        <taxon>Entelegynae</taxon>
        <taxon>Araneoidea</taxon>
        <taxon>Araneidae</taxon>
        <taxon>Caerostris</taxon>
    </lineage>
</organism>
<dbReference type="InterPro" id="IPR018951">
    <property type="entry name" value="Fumarase_C_C"/>
</dbReference>
<dbReference type="PROSITE" id="PS00163">
    <property type="entry name" value="FUMARATE_LYASES"/>
    <property type="match status" value="1"/>
</dbReference>
<keyword evidence="3" id="KW-0456">Lyase</keyword>
<dbReference type="Gene3D" id="1.10.275.10">
    <property type="entry name" value="Fumarase/aspartase (N-terminal domain)"/>
    <property type="match status" value="1"/>
</dbReference>
<dbReference type="InterPro" id="IPR005677">
    <property type="entry name" value="Fum_hydII"/>
</dbReference>
<evidence type="ECO:0000259" key="4">
    <source>
        <dbReference type="Pfam" id="PF00206"/>
    </source>
</evidence>
<dbReference type="SUPFAM" id="SSF48557">
    <property type="entry name" value="L-aspartase-like"/>
    <property type="match status" value="1"/>
</dbReference>
<dbReference type="PRINTS" id="PR00149">
    <property type="entry name" value="FUMRATELYASE"/>
</dbReference>
<dbReference type="FunFam" id="1.10.40.30:FF:000002">
    <property type="entry name" value="Fumarate hydratase class II"/>
    <property type="match status" value="1"/>
</dbReference>
<dbReference type="FunFam" id="1.10.275.10:FF:000001">
    <property type="entry name" value="Fumarate hydratase, mitochondrial"/>
    <property type="match status" value="1"/>
</dbReference>
<dbReference type="InterPro" id="IPR022761">
    <property type="entry name" value="Fumarate_lyase_N"/>
</dbReference>
<dbReference type="InterPro" id="IPR008948">
    <property type="entry name" value="L-Aspartase-like"/>
</dbReference>
<sequence>MSITMFSRQASRSVLRHIKDFTAEIKLYTTVRPFHISVCRMASGKTRKEFDTFGELNVPAEKYYGAQTMRSMMNFNIGGESERMPLPVIKAFGILKKAAAEVNKQFGLDPRVADAICQAANEVIDGKLKDHFPLVIWQTGSGTQTNMNVNEVIANRAIEILGGQLGSKDPVHPNDHVNKSQSSNDTYPTAMHIAVAMEVELCLLPSLKKLLEALKSKENEFANIIKIGRTHTQDAVPLSLGQEFSGYRTQIEYGIQRIKDCLPRIYYLAIGGTAVGTGLNTRIGFAEKVAAKVSEITGLPFMSAPNKFEALAAHDAMVEISGALNVVACSLMKIANDIRFLGSGPRSGLGELILPENEPGSSIMPGKVNPTQCEAITMVAAQIMGNHVATTVGGSNGHFELNVFKPMMVANVLRSIRLMADSSVSFTDNCVKGILPNTDRINKLMSESLMLVTALNPHIGYDKAAKIAKTAHKEGGTLKETAIKLGYLTAEDFDKWVRPADMLGPK</sequence>
<dbReference type="Pfam" id="PF00206">
    <property type="entry name" value="Lyase_1"/>
    <property type="match status" value="1"/>
</dbReference>
<dbReference type="EC" id="4.2.1.2" evidence="2"/>
<comment type="similarity">
    <text evidence="1">Belongs to the class-II fumarase/aspartase family. Fumarase subfamily.</text>
</comment>
<evidence type="ECO:0000256" key="3">
    <source>
        <dbReference type="ARBA" id="ARBA00023239"/>
    </source>
</evidence>
<reference evidence="6 7" key="1">
    <citation type="submission" date="2021-06" db="EMBL/GenBank/DDBJ databases">
        <title>Caerostris darwini draft genome.</title>
        <authorList>
            <person name="Kono N."/>
            <person name="Arakawa K."/>
        </authorList>
    </citation>
    <scope>NUCLEOTIDE SEQUENCE [LARGE SCALE GENOMIC DNA]</scope>
</reference>
<dbReference type="GO" id="GO:0006106">
    <property type="term" value="P:fumarate metabolic process"/>
    <property type="evidence" value="ECO:0007669"/>
    <property type="project" value="InterPro"/>
</dbReference>
<dbReference type="InterPro" id="IPR020557">
    <property type="entry name" value="Fumarate_lyase_CS"/>
</dbReference>
<dbReference type="InterPro" id="IPR000362">
    <property type="entry name" value="Fumarate_lyase_fam"/>
</dbReference>
<protein>
    <recommendedName>
        <fullName evidence="2">fumarate hydratase</fullName>
        <ecNumber evidence="2">4.2.1.2</ecNumber>
    </recommendedName>
</protein>
<dbReference type="GO" id="GO:0005739">
    <property type="term" value="C:mitochondrion"/>
    <property type="evidence" value="ECO:0007669"/>
    <property type="project" value="TreeGrafter"/>
</dbReference>
<dbReference type="Proteomes" id="UP001054837">
    <property type="component" value="Unassembled WGS sequence"/>
</dbReference>
<evidence type="ECO:0000259" key="5">
    <source>
        <dbReference type="Pfam" id="PF10415"/>
    </source>
</evidence>
<dbReference type="NCBIfam" id="TIGR00979">
    <property type="entry name" value="fumC_II"/>
    <property type="match status" value="1"/>
</dbReference>
<dbReference type="GO" id="GO:0006099">
    <property type="term" value="P:tricarboxylic acid cycle"/>
    <property type="evidence" value="ECO:0007669"/>
    <property type="project" value="InterPro"/>
</dbReference>
<dbReference type="NCBIfam" id="NF008909">
    <property type="entry name" value="PRK12273.1"/>
    <property type="match status" value="1"/>
</dbReference>
<evidence type="ECO:0000256" key="2">
    <source>
        <dbReference type="ARBA" id="ARBA00012921"/>
    </source>
</evidence>
<keyword evidence="7" id="KW-1185">Reference proteome</keyword>
<dbReference type="PANTHER" id="PTHR11444:SF1">
    <property type="entry name" value="FUMARATE HYDRATASE, MITOCHONDRIAL"/>
    <property type="match status" value="1"/>
</dbReference>
<dbReference type="InterPro" id="IPR024083">
    <property type="entry name" value="Fumarase/histidase_N"/>
</dbReference>
<dbReference type="CDD" id="cd01362">
    <property type="entry name" value="Fumarase_classII"/>
    <property type="match status" value="1"/>
</dbReference>
<accession>A0AAV4RVF0</accession>
<comment type="caution">
    <text evidence="6">The sequence shown here is derived from an EMBL/GenBank/DDBJ whole genome shotgun (WGS) entry which is preliminary data.</text>
</comment>
<dbReference type="GO" id="GO:0006108">
    <property type="term" value="P:malate metabolic process"/>
    <property type="evidence" value="ECO:0007669"/>
    <property type="project" value="TreeGrafter"/>
</dbReference>
<evidence type="ECO:0000313" key="6">
    <source>
        <dbReference type="EMBL" id="GIY24117.1"/>
    </source>
</evidence>
<gene>
    <name evidence="6" type="primary">Fh</name>
    <name evidence="6" type="ORF">CDAR_579071</name>
</gene>
<dbReference type="EMBL" id="BPLQ01006636">
    <property type="protein sequence ID" value="GIY24117.1"/>
    <property type="molecule type" value="Genomic_DNA"/>
</dbReference>